<organism evidence="1">
    <name type="scientific">Arundo donax</name>
    <name type="common">Giant reed</name>
    <name type="synonym">Donax arundinaceus</name>
    <dbReference type="NCBI Taxonomy" id="35708"/>
    <lineage>
        <taxon>Eukaryota</taxon>
        <taxon>Viridiplantae</taxon>
        <taxon>Streptophyta</taxon>
        <taxon>Embryophyta</taxon>
        <taxon>Tracheophyta</taxon>
        <taxon>Spermatophyta</taxon>
        <taxon>Magnoliopsida</taxon>
        <taxon>Liliopsida</taxon>
        <taxon>Poales</taxon>
        <taxon>Poaceae</taxon>
        <taxon>PACMAD clade</taxon>
        <taxon>Arundinoideae</taxon>
        <taxon>Arundineae</taxon>
        <taxon>Arundo</taxon>
    </lineage>
</organism>
<sequence>MAWSACSGRCLWTVRVGSSRHRCQAWSETSRRMATAGSTLHHHLVAASALASRAESCVSDVSDRENGACRRGASGCRKDRGR</sequence>
<evidence type="ECO:0000313" key="1">
    <source>
        <dbReference type="EMBL" id="JAE02544.1"/>
    </source>
</evidence>
<reference evidence="1" key="2">
    <citation type="journal article" date="2015" name="Data Brief">
        <title>Shoot transcriptome of the giant reed, Arundo donax.</title>
        <authorList>
            <person name="Barrero R.A."/>
            <person name="Guerrero F.D."/>
            <person name="Moolhuijzen P."/>
            <person name="Goolsby J.A."/>
            <person name="Tidwell J."/>
            <person name="Bellgard S.E."/>
            <person name="Bellgard M.I."/>
        </authorList>
    </citation>
    <scope>NUCLEOTIDE SEQUENCE</scope>
    <source>
        <tissue evidence="1">Shoot tissue taken approximately 20 cm above the soil surface</tissue>
    </source>
</reference>
<dbReference type="AlphaFoldDB" id="A0A0A9EU65"/>
<accession>A0A0A9EU65</accession>
<protein>
    <submittedName>
        <fullName evidence="1">Uncharacterized protein</fullName>
    </submittedName>
</protein>
<name>A0A0A9EU65_ARUDO</name>
<reference evidence="1" key="1">
    <citation type="submission" date="2014-09" db="EMBL/GenBank/DDBJ databases">
        <authorList>
            <person name="Magalhaes I.L.F."/>
            <person name="Oliveira U."/>
            <person name="Santos F.R."/>
            <person name="Vidigal T.H.D.A."/>
            <person name="Brescovit A.D."/>
            <person name="Santos A.J."/>
        </authorList>
    </citation>
    <scope>NUCLEOTIDE SEQUENCE</scope>
    <source>
        <tissue evidence="1">Shoot tissue taken approximately 20 cm above the soil surface</tissue>
    </source>
</reference>
<dbReference type="EMBL" id="GBRH01195352">
    <property type="protein sequence ID" value="JAE02544.1"/>
    <property type="molecule type" value="Transcribed_RNA"/>
</dbReference>
<proteinExistence type="predicted"/>